<dbReference type="GeneID" id="54414688"/>
<gene>
    <name evidence="2 4" type="ORF">P152DRAFT_173698</name>
</gene>
<evidence type="ECO:0000313" key="3">
    <source>
        <dbReference type="Proteomes" id="UP000504638"/>
    </source>
</evidence>
<feature type="region of interest" description="Disordered" evidence="1">
    <location>
        <begin position="33"/>
        <end position="64"/>
    </location>
</feature>
<evidence type="ECO:0000256" key="1">
    <source>
        <dbReference type="SAM" id="MobiDB-lite"/>
    </source>
</evidence>
<reference evidence="4" key="3">
    <citation type="submission" date="2025-04" db="UniProtKB">
        <authorList>
            <consortium name="RefSeq"/>
        </authorList>
    </citation>
    <scope>IDENTIFICATION</scope>
    <source>
        <strain evidence="4">CBS 781.70</strain>
    </source>
</reference>
<reference evidence="2 4" key="1">
    <citation type="submission" date="2020-01" db="EMBL/GenBank/DDBJ databases">
        <authorList>
            <consortium name="DOE Joint Genome Institute"/>
            <person name="Haridas S."/>
            <person name="Albert R."/>
            <person name="Binder M."/>
            <person name="Bloem J."/>
            <person name="Labutti K."/>
            <person name="Salamov A."/>
            <person name="Andreopoulos B."/>
            <person name="Baker S.E."/>
            <person name="Barry K."/>
            <person name="Bills G."/>
            <person name="Bluhm B.H."/>
            <person name="Cannon C."/>
            <person name="Castanera R."/>
            <person name="Culley D.E."/>
            <person name="Daum C."/>
            <person name="Ezra D."/>
            <person name="Gonzalez J.B."/>
            <person name="Henrissat B."/>
            <person name="Kuo A."/>
            <person name="Liang C."/>
            <person name="Lipzen A."/>
            <person name="Lutzoni F."/>
            <person name="Magnuson J."/>
            <person name="Mondo S."/>
            <person name="Nolan M."/>
            <person name="Ohm R."/>
            <person name="Pangilinan J."/>
            <person name="Park H.-J."/>
            <person name="Ramirez L."/>
            <person name="Alfaro M."/>
            <person name="Sun H."/>
            <person name="Tritt A."/>
            <person name="Yoshinaga Y."/>
            <person name="Zwiers L.-H."/>
            <person name="Turgeon B.G."/>
            <person name="Goodwin S.B."/>
            <person name="Spatafora J.W."/>
            <person name="Crous P.W."/>
            <person name="Grigoriev I.V."/>
        </authorList>
    </citation>
    <scope>NUCLEOTIDE SEQUENCE</scope>
    <source>
        <strain evidence="2 4">CBS 781.70</strain>
    </source>
</reference>
<dbReference type="AlphaFoldDB" id="A0A6G1FTA1"/>
<dbReference type="EMBL" id="ML975176">
    <property type="protein sequence ID" value="KAF1809017.1"/>
    <property type="molecule type" value="Genomic_DNA"/>
</dbReference>
<reference evidence="4" key="2">
    <citation type="submission" date="2020-04" db="EMBL/GenBank/DDBJ databases">
        <authorList>
            <consortium name="NCBI Genome Project"/>
        </authorList>
    </citation>
    <scope>NUCLEOTIDE SEQUENCE</scope>
    <source>
        <strain evidence="4">CBS 781.70</strain>
    </source>
</reference>
<proteinExistence type="predicted"/>
<keyword evidence="3" id="KW-1185">Reference proteome</keyword>
<sequence length="197" mass="21267">MQNSSTICCLPTASRCLRWGRRFEWLDAAPERVRKPKQNRPVASQSSGSAAKRNRKTAWTGTRRATCSGGLGGHQWGNPTPCTVRPTGASGFHNTQISASGSLNGMVKCPGAVKLSDSSSSNIGPFVWRLDGVICRLRNVQSAIRKSPFYSISSPSTASQLLTWSLTPTQCNPESTPFTISLIPFLEFITAQGHGLN</sequence>
<dbReference type="Proteomes" id="UP000504638">
    <property type="component" value="Unplaced"/>
</dbReference>
<protein>
    <submittedName>
        <fullName evidence="2 4">Uncharacterized protein</fullName>
    </submittedName>
</protein>
<dbReference type="RefSeq" id="XP_033530648.1">
    <property type="nucleotide sequence ID" value="XM_033674118.1"/>
</dbReference>
<accession>A0A6G1FTA1</accession>
<evidence type="ECO:0000313" key="2">
    <source>
        <dbReference type="EMBL" id="KAF1809017.1"/>
    </source>
</evidence>
<name>A0A6G1FTA1_9PEZI</name>
<organism evidence="2">
    <name type="scientific">Eremomyces bilateralis CBS 781.70</name>
    <dbReference type="NCBI Taxonomy" id="1392243"/>
    <lineage>
        <taxon>Eukaryota</taxon>
        <taxon>Fungi</taxon>
        <taxon>Dikarya</taxon>
        <taxon>Ascomycota</taxon>
        <taxon>Pezizomycotina</taxon>
        <taxon>Dothideomycetes</taxon>
        <taxon>Dothideomycetes incertae sedis</taxon>
        <taxon>Eremomycetales</taxon>
        <taxon>Eremomycetaceae</taxon>
        <taxon>Eremomyces</taxon>
    </lineage>
</organism>
<evidence type="ECO:0000313" key="4">
    <source>
        <dbReference type="RefSeq" id="XP_033530648.1"/>
    </source>
</evidence>